<proteinExistence type="predicted"/>
<dbReference type="PANTHER" id="PTHR43434">
    <property type="entry name" value="PHOSPHOGLYCOLATE PHOSPHATASE"/>
    <property type="match status" value="1"/>
</dbReference>
<dbReference type="InterPro" id="IPR036412">
    <property type="entry name" value="HAD-like_sf"/>
</dbReference>
<dbReference type="InterPro" id="IPR050155">
    <property type="entry name" value="HAD-like_hydrolase_sf"/>
</dbReference>
<reference evidence="2" key="1">
    <citation type="journal article" date="2019" name="Int. J. Syst. Evol. Microbiol.">
        <title>The Global Catalogue of Microorganisms (GCM) 10K type strain sequencing project: providing services to taxonomists for standard genome sequencing and annotation.</title>
        <authorList>
            <consortium name="The Broad Institute Genomics Platform"/>
            <consortium name="The Broad Institute Genome Sequencing Center for Infectious Disease"/>
            <person name="Wu L."/>
            <person name="Ma J."/>
        </authorList>
    </citation>
    <scope>NUCLEOTIDE SEQUENCE [LARGE SCALE GENOMIC DNA]</scope>
    <source>
        <strain evidence="2">CGMCC 1.12286</strain>
    </source>
</reference>
<dbReference type="Proteomes" id="UP001597079">
    <property type="component" value="Unassembled WGS sequence"/>
</dbReference>
<evidence type="ECO:0000313" key="2">
    <source>
        <dbReference type="Proteomes" id="UP001597079"/>
    </source>
</evidence>
<accession>A0ABW4JPZ5</accession>
<dbReference type="PANTHER" id="PTHR43434:SF1">
    <property type="entry name" value="PHOSPHOGLYCOLATE PHOSPHATASE"/>
    <property type="match status" value="1"/>
</dbReference>
<dbReference type="Gene3D" id="3.40.50.1000">
    <property type="entry name" value="HAD superfamily/HAD-like"/>
    <property type="match status" value="1"/>
</dbReference>
<dbReference type="SUPFAM" id="SSF56784">
    <property type="entry name" value="HAD-like"/>
    <property type="match status" value="1"/>
</dbReference>
<comment type="caution">
    <text evidence="1">The sequence shown here is derived from an EMBL/GenBank/DDBJ whole genome shotgun (WGS) entry which is preliminary data.</text>
</comment>
<organism evidence="1 2">
    <name type="scientific">Alicyclobacillus fodiniaquatilis</name>
    <dbReference type="NCBI Taxonomy" id="1661150"/>
    <lineage>
        <taxon>Bacteria</taxon>
        <taxon>Bacillati</taxon>
        <taxon>Bacillota</taxon>
        <taxon>Bacilli</taxon>
        <taxon>Bacillales</taxon>
        <taxon>Alicyclobacillaceae</taxon>
        <taxon>Alicyclobacillus</taxon>
    </lineage>
</organism>
<dbReference type="RefSeq" id="WP_377945498.1">
    <property type="nucleotide sequence ID" value="NZ_JBHUCX010000095.1"/>
</dbReference>
<sequence length="223" mass="25052">MQIKDNRPEALIFDLDGTLFRTETLSLPAYHATFDQLRAEGLFLEETPAEEKFLKSLGLLLSEIWENVMPNGSQAARDRANQLLLHHQSKLLKQGLGEMYPDVATTLEKLHDRGYKLYVASNGLEQYVKEVIQEKGLAPLFAGLYSAGEFQTQSKIDLVRLLLEQHHLQSAWMCGDRSSDVEAGKANGLFVVGCNYGGFHQAEELRHADLLLSLFGELDKYLA</sequence>
<dbReference type="EMBL" id="JBHUCX010000095">
    <property type="protein sequence ID" value="MFD1677585.1"/>
    <property type="molecule type" value="Genomic_DNA"/>
</dbReference>
<dbReference type="InterPro" id="IPR023214">
    <property type="entry name" value="HAD_sf"/>
</dbReference>
<dbReference type="InterPro" id="IPR041492">
    <property type="entry name" value="HAD_2"/>
</dbReference>
<dbReference type="Gene3D" id="1.10.150.240">
    <property type="entry name" value="Putative phosphatase, domain 2"/>
    <property type="match status" value="1"/>
</dbReference>
<evidence type="ECO:0000313" key="1">
    <source>
        <dbReference type="EMBL" id="MFD1677585.1"/>
    </source>
</evidence>
<dbReference type="Pfam" id="PF13419">
    <property type="entry name" value="HAD_2"/>
    <property type="match status" value="1"/>
</dbReference>
<dbReference type="SFLD" id="SFLDG01129">
    <property type="entry name" value="C1.5:_HAD__Beta-PGM__Phosphata"/>
    <property type="match status" value="1"/>
</dbReference>
<keyword evidence="2" id="KW-1185">Reference proteome</keyword>
<dbReference type="SFLD" id="SFLDS00003">
    <property type="entry name" value="Haloacid_Dehalogenase"/>
    <property type="match status" value="1"/>
</dbReference>
<gene>
    <name evidence="1" type="ORF">ACFSB2_23260</name>
</gene>
<dbReference type="InterPro" id="IPR023198">
    <property type="entry name" value="PGP-like_dom2"/>
</dbReference>
<name>A0ABW4JPZ5_9BACL</name>
<protein>
    <submittedName>
        <fullName evidence="1">HAD hydrolase-like protein</fullName>
    </submittedName>
</protein>